<dbReference type="AlphaFoldDB" id="A0A0F9AVV8"/>
<comment type="caution">
    <text evidence="1">The sequence shown here is derived from an EMBL/GenBank/DDBJ whole genome shotgun (WGS) entry which is preliminary data.</text>
</comment>
<organism evidence="1">
    <name type="scientific">marine sediment metagenome</name>
    <dbReference type="NCBI Taxonomy" id="412755"/>
    <lineage>
        <taxon>unclassified sequences</taxon>
        <taxon>metagenomes</taxon>
        <taxon>ecological metagenomes</taxon>
    </lineage>
</organism>
<evidence type="ECO:0000313" key="1">
    <source>
        <dbReference type="EMBL" id="KKL13714.1"/>
    </source>
</evidence>
<name>A0A0F9AVV8_9ZZZZ</name>
<accession>A0A0F9AVV8</accession>
<protein>
    <recommendedName>
        <fullName evidence="2">Transposase IS4-like domain-containing protein</fullName>
    </recommendedName>
</protein>
<feature type="non-terminal residue" evidence="1">
    <location>
        <position position="1"/>
    </location>
</feature>
<gene>
    <name evidence="1" type="ORF">LCGC14_2523010</name>
</gene>
<dbReference type="EMBL" id="LAZR01040750">
    <property type="protein sequence ID" value="KKL13714.1"/>
    <property type="molecule type" value="Genomic_DNA"/>
</dbReference>
<proteinExistence type="predicted"/>
<evidence type="ECO:0008006" key="2">
    <source>
        <dbReference type="Google" id="ProtNLM"/>
    </source>
</evidence>
<reference evidence="1" key="1">
    <citation type="journal article" date="2015" name="Nature">
        <title>Complex archaea that bridge the gap between prokaryotes and eukaryotes.</title>
        <authorList>
            <person name="Spang A."/>
            <person name="Saw J.H."/>
            <person name="Jorgensen S.L."/>
            <person name="Zaremba-Niedzwiedzka K."/>
            <person name="Martijn J."/>
            <person name="Lind A.E."/>
            <person name="van Eijk R."/>
            <person name="Schleper C."/>
            <person name="Guy L."/>
            <person name="Ettema T.J."/>
        </authorList>
    </citation>
    <scope>NUCLEOTIDE SEQUENCE</scope>
</reference>
<sequence>DHYLTPLADQKDDPELLARLLQPWQGRTEEATRIYLPEDIPTDGSAPDPKKAIAYGFEVSREQSVPIGDDLITWEERLLVVRSFSYVSTMQQALARRLEKAEAAFRALTLPRQQGKRQIQDEASLLAAIAQIEKRCRAHGLFHLTYAQEVEEQHVRGYRGKPARVERKVRFQLTVQRNEEAIAAAAFQAGWRIYATDAPAERLSLSQAVLAYRNQYIEENVFRRLQGKFLSITPVYVQRDDHAQGLFHLLTIGARLLALGDYLARQALAVEKPELTGIYAGNPKRGTARPTTERMLSAFENINLLIIPAETRTQCFLTRLSSVQERILALLGLSRCLYTCLQTS</sequence>